<sequence>MLIAATTFMGCSVLQGRTFKRQTHRSLRSAETLDRVLPLRGVVGVTRLANVTGLDSLGIPVFTAIRPNSRSLSVAHGKGTDEASAKASALMEAVELYCAEHTRLPLRLGRYCDLSPDNAIDVALLPHRRGRDFDPELPILWTWVTDICRDTNVLVPFEMIHTDFTLPLPQGTGFFPMTSTGLASGNCLAEALVHGLCEVIERDAYARWQSKFTAKRTAVDIDTIACPMTSTLVDRILGSGCTLQLEDITTDVGVPVLFAQISGAGEGSLITERPAGGFGCHPDRNWACVRAITEAVQSRMARIVGLRDDLTGREFASSVPREGNDEEKIASKSINGIESAVSELIEEDLRWVLGRLRKANRRSVLVADLSPRDAPFCVVKVIVPGLASPSV</sequence>
<evidence type="ECO:0000259" key="1">
    <source>
        <dbReference type="PROSITE" id="PS51664"/>
    </source>
</evidence>
<dbReference type="PANTHER" id="PTHR37809">
    <property type="entry name" value="RIBOSOMAL PROTEIN S12 METHYLTHIOTRANSFERASE ACCESSORY FACTOR YCAO"/>
    <property type="match status" value="1"/>
</dbReference>
<keyword evidence="3" id="KW-1185">Reference proteome</keyword>
<dbReference type="Proteomes" id="UP001642900">
    <property type="component" value="Unassembled WGS sequence"/>
</dbReference>
<dbReference type="EMBL" id="JAAKZF010000131">
    <property type="protein sequence ID" value="NGO55779.1"/>
    <property type="molecule type" value="Genomic_DNA"/>
</dbReference>
<evidence type="ECO:0000313" key="3">
    <source>
        <dbReference type="Proteomes" id="UP001642900"/>
    </source>
</evidence>
<reference evidence="2 3" key="1">
    <citation type="submission" date="2020-02" db="EMBL/GenBank/DDBJ databases">
        <title>Genome sequence of strain CCNWXJ40-4.</title>
        <authorList>
            <person name="Gao J."/>
            <person name="Sun J."/>
        </authorList>
    </citation>
    <scope>NUCLEOTIDE SEQUENCE [LARGE SCALE GENOMIC DNA]</scope>
    <source>
        <strain evidence="2 3">CCNWXJ 40-4</strain>
    </source>
</reference>
<dbReference type="NCBIfam" id="TIGR00702">
    <property type="entry name" value="YcaO-type kinase domain"/>
    <property type="match status" value="1"/>
</dbReference>
<accession>A0A6G4WMF7</accession>
<feature type="domain" description="YcaO" evidence="1">
    <location>
        <begin position="77"/>
        <end position="391"/>
    </location>
</feature>
<evidence type="ECO:0000313" key="2">
    <source>
        <dbReference type="EMBL" id="NGO55779.1"/>
    </source>
</evidence>
<name>A0A6G4WMF7_9HYPH</name>
<dbReference type="InterPro" id="IPR003776">
    <property type="entry name" value="YcaO-like_dom"/>
</dbReference>
<comment type="caution">
    <text evidence="2">The sequence shown here is derived from an EMBL/GenBank/DDBJ whole genome shotgun (WGS) entry which is preliminary data.</text>
</comment>
<dbReference type="Pfam" id="PF02624">
    <property type="entry name" value="YcaO"/>
    <property type="match status" value="1"/>
</dbReference>
<dbReference type="AlphaFoldDB" id="A0A6G4WMF7"/>
<dbReference type="Gene3D" id="3.30.1330.230">
    <property type="match status" value="1"/>
</dbReference>
<protein>
    <submittedName>
        <fullName evidence="2">YcaO-like family protein</fullName>
    </submittedName>
</protein>
<organism evidence="2 3">
    <name type="scientific">Allomesorhizobium camelthorni</name>
    <dbReference type="NCBI Taxonomy" id="475069"/>
    <lineage>
        <taxon>Bacteria</taxon>
        <taxon>Pseudomonadati</taxon>
        <taxon>Pseudomonadota</taxon>
        <taxon>Alphaproteobacteria</taxon>
        <taxon>Hyphomicrobiales</taxon>
        <taxon>Phyllobacteriaceae</taxon>
        <taxon>Allomesorhizobium</taxon>
    </lineage>
</organism>
<dbReference type="PROSITE" id="PS51664">
    <property type="entry name" value="YCAO"/>
    <property type="match status" value="1"/>
</dbReference>
<proteinExistence type="predicted"/>
<gene>
    <name evidence="2" type="ORF">G6N73_33010</name>
</gene>
<dbReference type="PANTHER" id="PTHR37809:SF1">
    <property type="entry name" value="RIBOSOMAL PROTEIN S12 METHYLTHIOTRANSFERASE ACCESSORY FACTOR YCAO"/>
    <property type="match status" value="1"/>
</dbReference>